<name>A0A4Y2F221_ARAVE</name>
<gene>
    <name evidence="2" type="ORF">AVEN_208040_1</name>
</gene>
<evidence type="ECO:0000256" key="1">
    <source>
        <dbReference type="SAM" id="MobiDB-lite"/>
    </source>
</evidence>
<organism evidence="2 3">
    <name type="scientific">Araneus ventricosus</name>
    <name type="common">Orbweaver spider</name>
    <name type="synonym">Epeira ventricosa</name>
    <dbReference type="NCBI Taxonomy" id="182803"/>
    <lineage>
        <taxon>Eukaryota</taxon>
        <taxon>Metazoa</taxon>
        <taxon>Ecdysozoa</taxon>
        <taxon>Arthropoda</taxon>
        <taxon>Chelicerata</taxon>
        <taxon>Arachnida</taxon>
        <taxon>Araneae</taxon>
        <taxon>Araneomorphae</taxon>
        <taxon>Entelegynae</taxon>
        <taxon>Araneoidea</taxon>
        <taxon>Araneidae</taxon>
        <taxon>Araneus</taxon>
    </lineage>
</organism>
<feature type="compositionally biased region" description="Basic and acidic residues" evidence="1">
    <location>
        <begin position="134"/>
        <end position="147"/>
    </location>
</feature>
<reference evidence="2 3" key="1">
    <citation type="journal article" date="2019" name="Sci. Rep.">
        <title>Orb-weaving spider Araneus ventricosus genome elucidates the spidroin gene catalogue.</title>
        <authorList>
            <person name="Kono N."/>
            <person name="Nakamura H."/>
            <person name="Ohtoshi R."/>
            <person name="Moran D.A.P."/>
            <person name="Shinohara A."/>
            <person name="Yoshida Y."/>
            <person name="Fujiwara M."/>
            <person name="Mori M."/>
            <person name="Tomita M."/>
            <person name="Arakawa K."/>
        </authorList>
    </citation>
    <scope>NUCLEOTIDE SEQUENCE [LARGE SCALE GENOMIC DNA]</scope>
</reference>
<evidence type="ECO:0000313" key="2">
    <source>
        <dbReference type="EMBL" id="GBM34837.1"/>
    </source>
</evidence>
<comment type="caution">
    <text evidence="2">The sequence shown here is derived from an EMBL/GenBank/DDBJ whole genome shotgun (WGS) entry which is preliminary data.</text>
</comment>
<proteinExistence type="predicted"/>
<feature type="compositionally biased region" description="Basic and acidic residues" evidence="1">
    <location>
        <begin position="160"/>
        <end position="170"/>
    </location>
</feature>
<keyword evidence="3" id="KW-1185">Reference proteome</keyword>
<sequence>MFISNALEDQEHQRASPAKKEYCKVIAKHPRNIKSQPQRAKKSITGCYLTVPDIIEATDRSNRIIDRTVPTSGTLELPRHWKQITRKADGRRIEERPETFQATGHVCILISNMFAVTLPPLTVVPVTCPVDSSRGGHHESVDEKPPDKGAVLPRRALNNRRQDSSRELRSESPPATARPLPQEVRSVIGVELTQPHTITIPTREARTHLLIRRLLIYECFSLYEF</sequence>
<accession>A0A4Y2F221</accession>
<dbReference type="Proteomes" id="UP000499080">
    <property type="component" value="Unassembled WGS sequence"/>
</dbReference>
<feature type="region of interest" description="Disordered" evidence="1">
    <location>
        <begin position="132"/>
        <end position="182"/>
    </location>
</feature>
<dbReference type="EMBL" id="BGPR01000770">
    <property type="protein sequence ID" value="GBM34837.1"/>
    <property type="molecule type" value="Genomic_DNA"/>
</dbReference>
<protein>
    <submittedName>
        <fullName evidence="2">Uncharacterized protein</fullName>
    </submittedName>
</protein>
<evidence type="ECO:0000313" key="3">
    <source>
        <dbReference type="Proteomes" id="UP000499080"/>
    </source>
</evidence>
<dbReference type="AlphaFoldDB" id="A0A4Y2F221"/>